<dbReference type="EMBL" id="CP020991">
    <property type="protein sequence ID" value="AUO19077.1"/>
    <property type="molecule type" value="Genomic_DNA"/>
</dbReference>
<name>A0A2K9P1C5_9FIRM</name>
<dbReference type="KEGG" id="mpec:B9O19_00903"/>
<evidence type="ECO:0000313" key="3">
    <source>
        <dbReference type="Proteomes" id="UP000235589"/>
    </source>
</evidence>
<feature type="transmembrane region" description="Helical" evidence="1">
    <location>
        <begin position="37"/>
        <end position="56"/>
    </location>
</feature>
<feature type="transmembrane region" description="Helical" evidence="1">
    <location>
        <begin position="12"/>
        <end position="31"/>
    </location>
</feature>
<proteinExistence type="predicted"/>
<dbReference type="RefSeq" id="WP_102365308.1">
    <property type="nucleotide sequence ID" value="NZ_CP020991.1"/>
</dbReference>
<protein>
    <submittedName>
        <fullName evidence="2">Zn-finger containing protein</fullName>
    </submittedName>
</protein>
<keyword evidence="1" id="KW-0472">Membrane</keyword>
<keyword evidence="3" id="KW-1185">Reference proteome</keyword>
<dbReference type="OrthoDB" id="3174166at2"/>
<dbReference type="AlphaFoldDB" id="A0A2K9P1C5"/>
<gene>
    <name evidence="2" type="ORF">B9O19_00903</name>
</gene>
<dbReference type="Proteomes" id="UP000235589">
    <property type="component" value="Chromosome"/>
</dbReference>
<keyword evidence="1" id="KW-1133">Transmembrane helix</keyword>
<organism evidence="2 3">
    <name type="scientific">Monoglobus pectinilyticus</name>
    <dbReference type="NCBI Taxonomy" id="1981510"/>
    <lineage>
        <taxon>Bacteria</taxon>
        <taxon>Bacillati</taxon>
        <taxon>Bacillota</taxon>
        <taxon>Clostridia</taxon>
        <taxon>Monoglobales</taxon>
        <taxon>Monoglobaceae</taxon>
        <taxon>Monoglobus</taxon>
    </lineage>
</organism>
<reference evidence="2 3" key="1">
    <citation type="submission" date="2017-04" db="EMBL/GenBank/DDBJ databases">
        <title>Monoglobus pectinilyticus 14 draft genome.</title>
        <authorList>
            <person name="Kim C."/>
            <person name="Rosendale D.I."/>
            <person name="Kelly W.J."/>
            <person name="Tannock G.W."/>
            <person name="Patchett M.L."/>
            <person name="Jordens J.Z."/>
        </authorList>
    </citation>
    <scope>NUCLEOTIDE SEQUENCE [LARGE SCALE GENOMIC DNA]</scope>
    <source>
        <strain evidence="2 3">14</strain>
    </source>
</reference>
<sequence>MESFRNFMQGRYGFDKLGLFIIIASIVLSMLSRLFWLPLLNWMAIILDIVFIYRFLSKKEFARQRENRIFLEKFEQAKEFIHRDRKNYNYYRCPVCKTKFVTPKNQTFGYTSKVICPKCKNEF</sequence>
<keyword evidence="1" id="KW-0812">Transmembrane</keyword>
<accession>A0A2K9P1C5</accession>
<evidence type="ECO:0000256" key="1">
    <source>
        <dbReference type="SAM" id="Phobius"/>
    </source>
</evidence>
<evidence type="ECO:0000313" key="2">
    <source>
        <dbReference type="EMBL" id="AUO19077.1"/>
    </source>
</evidence>
<dbReference type="GeneID" id="98062320"/>